<dbReference type="Pfam" id="PF03351">
    <property type="entry name" value="DOMON"/>
    <property type="match status" value="1"/>
</dbReference>
<keyword evidence="8" id="KW-0325">Glycoprotein</keyword>
<evidence type="ECO:0000256" key="6">
    <source>
        <dbReference type="ARBA" id="ARBA00023136"/>
    </source>
</evidence>
<dbReference type="Gene3D" id="2.60.120.230">
    <property type="match status" value="1"/>
</dbReference>
<dbReference type="GO" id="GO:0005507">
    <property type="term" value="F:copper ion binding"/>
    <property type="evidence" value="ECO:0007669"/>
    <property type="project" value="InterPro"/>
</dbReference>
<dbReference type="PANTHER" id="PTHR10157:SF31">
    <property type="entry name" value="DBH-LIKE MONOOXYGENASE PROTEIN 2-RELATED"/>
    <property type="match status" value="1"/>
</dbReference>
<feature type="signal peptide" evidence="10">
    <location>
        <begin position="1"/>
        <end position="17"/>
    </location>
</feature>
<dbReference type="Gene3D" id="2.60.40.1210">
    <property type="entry name" value="Cellobiose dehydrogenase, cytochrome domain"/>
    <property type="match status" value="1"/>
</dbReference>
<dbReference type="InterPro" id="IPR014784">
    <property type="entry name" value="Cu2_ascorb_mOase-like_C"/>
</dbReference>
<dbReference type="Gene3D" id="2.60.120.310">
    <property type="entry name" value="Copper type II, ascorbate-dependent monooxygenase, N-terminal domain"/>
    <property type="match status" value="1"/>
</dbReference>
<feature type="region of interest" description="Disordered" evidence="9">
    <location>
        <begin position="547"/>
        <end position="572"/>
    </location>
</feature>
<evidence type="ECO:0000256" key="2">
    <source>
        <dbReference type="ARBA" id="ARBA00004370"/>
    </source>
</evidence>
<dbReference type="SMART" id="SM00664">
    <property type="entry name" value="DoH"/>
    <property type="match status" value="1"/>
</dbReference>
<dbReference type="FunFam" id="2.60.40.1210:FF:000001">
    <property type="entry name" value="Monooxygenase, DBH-like 1, like"/>
    <property type="match status" value="1"/>
</dbReference>
<reference evidence="12" key="1">
    <citation type="journal article" date="2022" name="bioRxiv">
        <title>Sequencing and chromosome-scale assembly of the giantPleurodeles waltlgenome.</title>
        <authorList>
            <person name="Brown T."/>
            <person name="Elewa A."/>
            <person name="Iarovenko S."/>
            <person name="Subramanian E."/>
            <person name="Araus A.J."/>
            <person name="Petzold A."/>
            <person name="Susuki M."/>
            <person name="Suzuki K.-i.T."/>
            <person name="Hayashi T."/>
            <person name="Toyoda A."/>
            <person name="Oliveira C."/>
            <person name="Osipova E."/>
            <person name="Leigh N.D."/>
            <person name="Simon A."/>
            <person name="Yun M.H."/>
        </authorList>
    </citation>
    <scope>NUCLEOTIDE SEQUENCE</scope>
    <source>
        <strain evidence="12">20211129_DDA</strain>
        <tissue evidence="12">Liver</tissue>
    </source>
</reference>
<dbReference type="GO" id="GO:0030667">
    <property type="term" value="C:secretory granule membrane"/>
    <property type="evidence" value="ECO:0007669"/>
    <property type="project" value="TreeGrafter"/>
</dbReference>
<comment type="subcellular location">
    <subcellularLocation>
        <location evidence="2">Membrane</location>
    </subcellularLocation>
</comment>
<dbReference type="InterPro" id="IPR000945">
    <property type="entry name" value="DBH-like"/>
</dbReference>
<evidence type="ECO:0000256" key="3">
    <source>
        <dbReference type="ARBA" id="ARBA00010676"/>
    </source>
</evidence>
<comment type="caution">
    <text evidence="12">The sequence shown here is derived from an EMBL/GenBank/DDBJ whole genome shotgun (WGS) entry which is preliminary data.</text>
</comment>
<name>A0AAV7P3Z5_PLEWA</name>
<dbReference type="Pfam" id="PF01082">
    <property type="entry name" value="Cu2_monooxygen"/>
    <property type="match status" value="1"/>
</dbReference>
<evidence type="ECO:0000313" key="13">
    <source>
        <dbReference type="Proteomes" id="UP001066276"/>
    </source>
</evidence>
<evidence type="ECO:0000256" key="1">
    <source>
        <dbReference type="ARBA" id="ARBA00001973"/>
    </source>
</evidence>
<evidence type="ECO:0000313" key="12">
    <source>
        <dbReference type="EMBL" id="KAJ1122017.1"/>
    </source>
</evidence>
<keyword evidence="4 10" id="KW-0732">Signal</keyword>
<dbReference type="InterPro" id="IPR036939">
    <property type="entry name" value="Cu2_ascorb_mOase_N_sf"/>
</dbReference>
<protein>
    <recommendedName>
        <fullName evidence="11">DOMON domain-containing protein</fullName>
    </recommendedName>
</protein>
<dbReference type="Proteomes" id="UP001066276">
    <property type="component" value="Chromosome 7"/>
</dbReference>
<keyword evidence="6" id="KW-0472">Membrane</keyword>
<proteinExistence type="inferred from homology"/>
<dbReference type="GO" id="GO:0042421">
    <property type="term" value="P:norepinephrine biosynthetic process"/>
    <property type="evidence" value="ECO:0007669"/>
    <property type="project" value="TreeGrafter"/>
</dbReference>
<dbReference type="PRINTS" id="PR00767">
    <property type="entry name" value="DBMONOXGNASE"/>
</dbReference>
<sequence>MSRQGLLFLSFMPLVLGQLADLRFNKTLDTEGIVVLLWNFNKTTEEITFALQVRTTGWIGFGLSPSGGMTGADIVIGGASPSSNQSTYFADYHGVGEVTPVQDAVQDYKLEFLSENEGLTTMRFSRKFRTCDPFDVDVTANTQRIIAAYGTSDTIGYHRANQRFMASVQLLSEAPVSGPDPEPSFTYDIKMSNFSVPSDATTYGCAFIPLPQLPEKNHIYKFDSIIQDGNKDLIHHILVYGCPNSTNVTIAPGICNNNPNFFYCSEVIAGWAVGGKAFTFPSNAGIPLGKDVTPTYVRLEIHYNNKMLLSGLMDSSGIRLYYTPVLREHDAGSLTTGIIPHAFSFIPPGAESFNLYSICKTKIFNQMTGEEIPDMQVFANLLHTHLTGTAVQVVQYRNGVQVGFLGRDMSYDFSLQETRYLPETIPIKMGDEMQIVCTYNTLGRSNVTFGGLSTTEEMCLAFLYYYPRNTIAQCLSVPDYSPVSTFLGFDITRNRNALNLLPWTPYNIAMLQQATKETVQYNVVAHSNGTHMEDYGFVHNISDPPATSCNGSESTSRAPYPPTPSKAPSGSTFTFPNDTGHSSFTGHLHFTIFLLSIFSVIVTCLDS</sequence>
<evidence type="ECO:0000256" key="9">
    <source>
        <dbReference type="SAM" id="MobiDB-lite"/>
    </source>
</evidence>
<dbReference type="InterPro" id="IPR000323">
    <property type="entry name" value="Cu2_ascorb_mOase_N"/>
</dbReference>
<dbReference type="InterPro" id="IPR028460">
    <property type="entry name" value="Tbh/DBH"/>
</dbReference>
<evidence type="ECO:0000256" key="10">
    <source>
        <dbReference type="SAM" id="SignalP"/>
    </source>
</evidence>
<keyword evidence="13" id="KW-1185">Reference proteome</keyword>
<dbReference type="GO" id="GO:0004500">
    <property type="term" value="F:dopamine beta-monooxygenase activity"/>
    <property type="evidence" value="ECO:0007669"/>
    <property type="project" value="InterPro"/>
</dbReference>
<dbReference type="InterPro" id="IPR005018">
    <property type="entry name" value="DOMON_domain"/>
</dbReference>
<gene>
    <name evidence="12" type="ORF">NDU88_000523</name>
</gene>
<dbReference type="GO" id="GO:0005615">
    <property type="term" value="C:extracellular space"/>
    <property type="evidence" value="ECO:0007669"/>
    <property type="project" value="TreeGrafter"/>
</dbReference>
<dbReference type="PANTHER" id="PTHR10157">
    <property type="entry name" value="DOPAMINE BETA HYDROXYLASE RELATED"/>
    <property type="match status" value="1"/>
</dbReference>
<dbReference type="InterPro" id="IPR024548">
    <property type="entry name" value="Cu2_monoox_C"/>
</dbReference>
<dbReference type="PROSITE" id="PS50836">
    <property type="entry name" value="DOMON"/>
    <property type="match status" value="1"/>
</dbReference>
<feature type="compositionally biased region" description="Polar residues" evidence="9">
    <location>
        <begin position="547"/>
        <end position="557"/>
    </location>
</feature>
<keyword evidence="5" id="KW-0186">Copper</keyword>
<feature type="chain" id="PRO_5043753709" description="DOMON domain-containing protein" evidence="10">
    <location>
        <begin position="18"/>
        <end position="607"/>
    </location>
</feature>
<comment type="similarity">
    <text evidence="3">Belongs to the copper type II ascorbate-dependent monooxygenase family.</text>
</comment>
<evidence type="ECO:0000256" key="4">
    <source>
        <dbReference type="ARBA" id="ARBA00022729"/>
    </source>
</evidence>
<feature type="domain" description="DOMON" evidence="11">
    <location>
        <begin position="32"/>
        <end position="150"/>
    </location>
</feature>
<evidence type="ECO:0000256" key="5">
    <source>
        <dbReference type="ARBA" id="ARBA00023008"/>
    </source>
</evidence>
<dbReference type="GO" id="GO:0006589">
    <property type="term" value="P:octopamine biosynthetic process"/>
    <property type="evidence" value="ECO:0007669"/>
    <property type="project" value="TreeGrafter"/>
</dbReference>
<dbReference type="GO" id="GO:0042420">
    <property type="term" value="P:dopamine catabolic process"/>
    <property type="evidence" value="ECO:0007669"/>
    <property type="project" value="TreeGrafter"/>
</dbReference>
<comment type="cofactor">
    <cofactor evidence="1">
        <name>Cu(2+)</name>
        <dbReference type="ChEBI" id="CHEBI:29036"/>
    </cofactor>
</comment>
<evidence type="ECO:0000256" key="8">
    <source>
        <dbReference type="ARBA" id="ARBA00023180"/>
    </source>
</evidence>
<organism evidence="12 13">
    <name type="scientific">Pleurodeles waltl</name>
    <name type="common">Iberian ribbed newt</name>
    <dbReference type="NCBI Taxonomy" id="8319"/>
    <lineage>
        <taxon>Eukaryota</taxon>
        <taxon>Metazoa</taxon>
        <taxon>Chordata</taxon>
        <taxon>Craniata</taxon>
        <taxon>Vertebrata</taxon>
        <taxon>Euteleostomi</taxon>
        <taxon>Amphibia</taxon>
        <taxon>Batrachia</taxon>
        <taxon>Caudata</taxon>
        <taxon>Salamandroidea</taxon>
        <taxon>Salamandridae</taxon>
        <taxon>Pleurodelinae</taxon>
        <taxon>Pleurodeles</taxon>
    </lineage>
</organism>
<dbReference type="Pfam" id="PF03712">
    <property type="entry name" value="Cu2_monoox_C"/>
    <property type="match status" value="1"/>
</dbReference>
<dbReference type="InterPro" id="IPR045266">
    <property type="entry name" value="DOH_DOMON"/>
</dbReference>
<evidence type="ECO:0000259" key="11">
    <source>
        <dbReference type="PROSITE" id="PS50836"/>
    </source>
</evidence>
<accession>A0AAV7P3Z5</accession>
<keyword evidence="7" id="KW-1015">Disulfide bond</keyword>
<dbReference type="EMBL" id="JANPWB010000011">
    <property type="protein sequence ID" value="KAJ1122017.1"/>
    <property type="molecule type" value="Genomic_DNA"/>
</dbReference>
<dbReference type="SUPFAM" id="SSF49742">
    <property type="entry name" value="PHM/PNGase F"/>
    <property type="match status" value="2"/>
</dbReference>
<dbReference type="FunFam" id="2.60.120.230:FF:000001">
    <property type="entry name" value="Monooxygenase, DBH-like 1"/>
    <property type="match status" value="1"/>
</dbReference>
<evidence type="ECO:0000256" key="7">
    <source>
        <dbReference type="ARBA" id="ARBA00023157"/>
    </source>
</evidence>
<dbReference type="AlphaFoldDB" id="A0AAV7P3Z5"/>
<dbReference type="CDD" id="cd09631">
    <property type="entry name" value="DOMON_DOH"/>
    <property type="match status" value="1"/>
</dbReference>
<dbReference type="InterPro" id="IPR008977">
    <property type="entry name" value="PHM/PNGase_F_dom_sf"/>
</dbReference>